<accession>A0A1V4HRX9</accession>
<protein>
    <recommendedName>
        <fullName evidence="3">DUF4145 domain-containing protein</fullName>
    </recommendedName>
</protein>
<dbReference type="Proteomes" id="UP000190626">
    <property type="component" value="Unassembled WGS sequence"/>
</dbReference>
<evidence type="ECO:0000313" key="1">
    <source>
        <dbReference type="EMBL" id="OPH61411.1"/>
    </source>
</evidence>
<proteinExistence type="predicted"/>
<comment type="caution">
    <text evidence="1">The sequence shown here is derived from an EMBL/GenBank/DDBJ whole genome shotgun (WGS) entry which is preliminary data.</text>
</comment>
<dbReference type="EMBL" id="MBTG01000002">
    <property type="protein sequence ID" value="OPH61411.1"/>
    <property type="molecule type" value="Genomic_DNA"/>
</dbReference>
<sequence length="144" mass="16231">MRLSVDTALKDIYPEAVQKFISVYENLKSDDDENWANAVLTCRRIIKEVADSLFPPLAEPIEVSGKLIKVGEDQYINRLIQYIESKSSCGKIKSDVGSYLKFISETLDNVHEAANKGAHTEVTLQEAERYIIYTYLVIGDVLSL</sequence>
<evidence type="ECO:0000313" key="2">
    <source>
        <dbReference type="Proteomes" id="UP000190626"/>
    </source>
</evidence>
<reference evidence="2" key="1">
    <citation type="submission" date="2016-07" db="EMBL/GenBank/DDBJ databases">
        <authorList>
            <person name="Florea S."/>
            <person name="Webb J.S."/>
            <person name="Jaromczyk J."/>
            <person name="Schardl C.L."/>
        </authorList>
    </citation>
    <scope>NUCLEOTIDE SEQUENCE [LARGE SCALE GENOMIC DNA]</scope>
    <source>
        <strain evidence="2">CY1</strain>
    </source>
</reference>
<gene>
    <name evidence="1" type="ORF">BC351_14835</name>
</gene>
<organism evidence="1 2">
    <name type="scientific">Paenibacillus ferrarius</name>
    <dbReference type="NCBI Taxonomy" id="1469647"/>
    <lineage>
        <taxon>Bacteria</taxon>
        <taxon>Bacillati</taxon>
        <taxon>Bacillota</taxon>
        <taxon>Bacilli</taxon>
        <taxon>Bacillales</taxon>
        <taxon>Paenibacillaceae</taxon>
        <taxon>Paenibacillus</taxon>
    </lineage>
</organism>
<name>A0A1V4HRX9_9BACL</name>
<keyword evidence="2" id="KW-1185">Reference proteome</keyword>
<dbReference type="STRING" id="1469647.BC351_14835"/>
<dbReference type="AlphaFoldDB" id="A0A1V4HRX9"/>
<evidence type="ECO:0008006" key="3">
    <source>
        <dbReference type="Google" id="ProtNLM"/>
    </source>
</evidence>